<evidence type="ECO:0000256" key="3">
    <source>
        <dbReference type="ARBA" id="ARBA00022741"/>
    </source>
</evidence>
<feature type="domain" description="Glutamate-ammonia ligase adenylyltransferase repeated" evidence="8">
    <location>
        <begin position="67"/>
        <end position="310"/>
    </location>
</feature>
<comment type="function">
    <text evidence="7">Involved in the regulation of glutamine synthetase GlnA, a key enzyme in the process to assimilate ammonia. When cellular nitrogen levels are high, the C-terminal adenylyl transferase (AT) inactivates GlnA by covalent transfer of an adenylyl group from ATP to specific tyrosine residue of GlnA, thus reducing its activity. Conversely, when nitrogen levels are low, the N-terminal adenylyl removase (AR) activates GlnA by removing the adenylyl group by phosphorolysis, increasing its activity. The regulatory region of GlnE binds the signal transduction protein PII (GlnB) which indicates the nitrogen status of the cell.</text>
</comment>
<dbReference type="EC" id="2.7.7.89" evidence="7"/>
<dbReference type="Pfam" id="PF03710">
    <property type="entry name" value="GlnE"/>
    <property type="match status" value="2"/>
</dbReference>
<comment type="similarity">
    <text evidence="7">Belongs to the GlnE family.</text>
</comment>
<dbReference type="Pfam" id="PF08335">
    <property type="entry name" value="GlnD_UR_UTase"/>
    <property type="match status" value="2"/>
</dbReference>
<evidence type="ECO:0000259" key="9">
    <source>
        <dbReference type="Pfam" id="PF08335"/>
    </source>
</evidence>
<dbReference type="GO" id="GO:0047388">
    <property type="term" value="F:[glutamine synthetase]-adenylyl-L-tyrosine phosphorylase activity"/>
    <property type="evidence" value="ECO:0007669"/>
    <property type="project" value="UniProtKB-EC"/>
</dbReference>
<comment type="catalytic activity">
    <reaction evidence="7">
        <text>[glutamine synthetase]-O(4)-(5'-adenylyl)-L-tyrosine + phosphate = [glutamine synthetase]-L-tyrosine + ADP</text>
        <dbReference type="Rhea" id="RHEA:43716"/>
        <dbReference type="Rhea" id="RHEA-COMP:10660"/>
        <dbReference type="Rhea" id="RHEA-COMP:10661"/>
        <dbReference type="ChEBI" id="CHEBI:43474"/>
        <dbReference type="ChEBI" id="CHEBI:46858"/>
        <dbReference type="ChEBI" id="CHEBI:83624"/>
        <dbReference type="ChEBI" id="CHEBI:456216"/>
        <dbReference type="EC" id="2.7.7.89"/>
    </reaction>
</comment>
<keyword evidence="4 7" id="KW-0067">ATP-binding</keyword>
<dbReference type="GO" id="GO:0000820">
    <property type="term" value="P:regulation of glutamine family amino acid metabolic process"/>
    <property type="evidence" value="ECO:0007669"/>
    <property type="project" value="UniProtKB-UniRule"/>
</dbReference>
<dbReference type="HOGENOM" id="CLU_006233_0_0_5"/>
<feature type="domain" description="Glutamate-ammonia ligase adenylyltransferase repeated" evidence="8">
    <location>
        <begin position="586"/>
        <end position="825"/>
    </location>
</feature>
<dbReference type="Gene3D" id="3.30.460.10">
    <property type="entry name" value="Beta Polymerase, domain 2"/>
    <property type="match status" value="2"/>
</dbReference>
<evidence type="ECO:0000256" key="5">
    <source>
        <dbReference type="ARBA" id="ARBA00022842"/>
    </source>
</evidence>
<accession>H6SLQ4</accession>
<keyword evidence="1 7" id="KW-0808">Transferase</keyword>
<dbReference type="NCBIfam" id="NF010706">
    <property type="entry name" value="PRK14108.1"/>
    <property type="match status" value="1"/>
</dbReference>
<sequence length="1003" mass="110488">MCVKMGGVKMQDFLFPGPRDTFPKGAEPDRVRVGLERWAALATEAPDTDRAAFVEAFARAPQGRALLEAVFGGSPYLSASVLKEPDFLARLAARGPDDVFEHLLAEARDCGETRDGAVLMRCLRRLKRQAALTIALADLAGRWEVDQVTTALSRLAEDCLHHAIAHLLRARHERGEIVLPHPEHPERGCGFFVLAMGKLGGRELNYSSDIDLIVLYEADKITYRGRRSLSECMVALTRDLVRVMEERTGDGYVFRTDLRLRPDPGSTAVALSTEAAESYYETLGQNWERAAMIKARPVAGDQEAGLAFLRHLRPFVWRKFLDFNAIQDIHSMKRQIHAAKGGAVIGVAGHNIKLGRGGIREIEFFAQTQQLIWGGRNPDLRTPATCQALRDLCQARLIEPSVVEELTRAYRALRTLEHRLQMIDDEQTQTLPHDPEKLRRLAVFLGLADVEALSAHVLAQLTLVESHYAALFEHAPTLSGDEGNLVFTGGEDDPNTLTTLRALGFANPEAVSTTVRGWHHGRVRATRSVRARELLTELIPDLLRALAETAQPDTAVMRFDEFLRKLPSGMQIFALFEHNRNLLDLVAEVLGDAPRLSEQLARNPSLLDTVLAPHDGVPGPALLGERLDRTLADALIFEDTLNIVRRWANDTRFLIGLKTLQGELDAEQAGYALADVADTALSRLLPRVEAEFAQTHGTLPGGALAVLALGKLGSREMTATSDLDLILIYDTPPEVEASTGERSLAVSAYYTRLTQRFVNALTALTGEGALYEVDMRLRPSGNKGPLATSLEAFRRYQAEAAWTWEHQALTRARVVAGSPALRRAIEGVITETLTRTRDPQTLARDVADMRARMDRDKPPASVWDVKLAPGGLIDVDFIAQYLQLRHAPDHPQVLAAETVEALGRLARAGLLDADTATFLQRVHRRNLAIQAALRHSIAHPPQDADLTPGLKAKLARATGVERIEDLAADLRSDSTQVRVLFDEIVGRAARMSAPSVATDEEPT</sequence>
<dbReference type="EC" id="2.7.7.42" evidence="7"/>
<organism evidence="10 11">
    <name type="scientific">Pararhodospirillum photometricum DSM 122</name>
    <dbReference type="NCBI Taxonomy" id="1150469"/>
    <lineage>
        <taxon>Bacteria</taxon>
        <taxon>Pseudomonadati</taxon>
        <taxon>Pseudomonadota</taxon>
        <taxon>Alphaproteobacteria</taxon>
        <taxon>Rhodospirillales</taxon>
        <taxon>Rhodospirillaceae</taxon>
        <taxon>Pararhodospirillum</taxon>
    </lineage>
</organism>
<keyword evidence="2 7" id="KW-0548">Nucleotidyltransferase</keyword>
<feature type="region of interest" description="Adenylyl removase" evidence="7">
    <location>
        <begin position="1"/>
        <end position="475"/>
    </location>
</feature>
<proteinExistence type="inferred from homology"/>
<dbReference type="GO" id="GO:0008882">
    <property type="term" value="F:[glutamate-ammonia-ligase] adenylyltransferase activity"/>
    <property type="evidence" value="ECO:0007669"/>
    <property type="project" value="UniProtKB-UniRule"/>
</dbReference>
<dbReference type="SUPFAM" id="SSF81301">
    <property type="entry name" value="Nucleotidyltransferase"/>
    <property type="match status" value="2"/>
</dbReference>
<dbReference type="AlphaFoldDB" id="H6SLQ4"/>
<dbReference type="eggNOG" id="COG1391">
    <property type="taxonomic scope" value="Bacteria"/>
</dbReference>
<dbReference type="Gene3D" id="1.20.120.1510">
    <property type="match status" value="1"/>
</dbReference>
<keyword evidence="3 7" id="KW-0547">Nucleotide-binding</keyword>
<protein>
    <recommendedName>
        <fullName evidence="7">Bifunctional glutamine synthetase adenylyltransferase/adenylyl-removing enzyme</fullName>
    </recommendedName>
    <alternativeName>
        <fullName evidence="7">ATP:glutamine synthetase adenylyltransferase</fullName>
    </alternativeName>
    <alternativeName>
        <fullName evidence="7">ATase</fullName>
    </alternativeName>
    <domain>
        <recommendedName>
            <fullName evidence="7">Glutamine synthetase adenylyl-L-tyrosine phosphorylase</fullName>
            <ecNumber evidence="7">2.7.7.89</ecNumber>
        </recommendedName>
        <alternativeName>
            <fullName evidence="7">Adenylyl removase</fullName>
            <shortName evidence="7">AR</shortName>
            <shortName evidence="7">AT-N</shortName>
        </alternativeName>
    </domain>
    <domain>
        <recommendedName>
            <fullName evidence="7">Glutamine synthetase adenylyl transferase</fullName>
            <ecNumber evidence="7">2.7.7.42</ecNumber>
        </recommendedName>
        <alternativeName>
            <fullName evidence="7">Adenylyl transferase</fullName>
            <shortName evidence="7">AT</shortName>
            <shortName evidence="7">AT-C</shortName>
        </alternativeName>
    </domain>
</protein>
<evidence type="ECO:0000256" key="1">
    <source>
        <dbReference type="ARBA" id="ARBA00022679"/>
    </source>
</evidence>
<dbReference type="InterPro" id="IPR023057">
    <property type="entry name" value="GlnE"/>
</dbReference>
<comment type="cofactor">
    <cofactor evidence="7">
        <name>Mg(2+)</name>
        <dbReference type="ChEBI" id="CHEBI:18420"/>
    </cofactor>
</comment>
<feature type="region of interest" description="Adenylyl transferase" evidence="7">
    <location>
        <begin position="479"/>
        <end position="1003"/>
    </location>
</feature>
<keyword evidence="10" id="KW-0436">Ligase</keyword>
<dbReference type="CDD" id="cd05401">
    <property type="entry name" value="NT_GlnE_GlnD_like"/>
    <property type="match status" value="2"/>
</dbReference>
<keyword evidence="5 7" id="KW-0460">Magnesium</keyword>
<dbReference type="EMBL" id="HE663493">
    <property type="protein sequence ID" value="CCG08919.1"/>
    <property type="molecule type" value="Genomic_DNA"/>
</dbReference>
<dbReference type="InterPro" id="IPR043519">
    <property type="entry name" value="NT_sf"/>
</dbReference>
<dbReference type="KEGG" id="rpm:RSPPHO_02293"/>
<dbReference type="Gene3D" id="1.20.120.330">
    <property type="entry name" value="Nucleotidyltransferases domain 2"/>
    <property type="match status" value="2"/>
</dbReference>
<dbReference type="NCBIfam" id="NF008292">
    <property type="entry name" value="PRK11072.1"/>
    <property type="match status" value="1"/>
</dbReference>
<dbReference type="SUPFAM" id="SSF81593">
    <property type="entry name" value="Nucleotidyltransferase substrate binding subunit/domain"/>
    <property type="match status" value="2"/>
</dbReference>
<dbReference type="PANTHER" id="PTHR30621">
    <property type="entry name" value="GLUTAMINE SYNTHETASE ADENYLYLTRANSFERASE"/>
    <property type="match status" value="1"/>
</dbReference>
<dbReference type="GO" id="GO:0005829">
    <property type="term" value="C:cytosol"/>
    <property type="evidence" value="ECO:0007669"/>
    <property type="project" value="TreeGrafter"/>
</dbReference>
<evidence type="ECO:0000313" key="10">
    <source>
        <dbReference type="EMBL" id="CCG08919.1"/>
    </source>
</evidence>
<evidence type="ECO:0000256" key="6">
    <source>
        <dbReference type="ARBA" id="ARBA00023268"/>
    </source>
</evidence>
<evidence type="ECO:0000256" key="2">
    <source>
        <dbReference type="ARBA" id="ARBA00022695"/>
    </source>
</evidence>
<evidence type="ECO:0000256" key="4">
    <source>
        <dbReference type="ARBA" id="ARBA00022840"/>
    </source>
</evidence>
<keyword evidence="11" id="KW-1185">Reference proteome</keyword>
<dbReference type="PATRIC" id="fig|1150469.3.peg.2581"/>
<dbReference type="PANTHER" id="PTHR30621:SF0">
    <property type="entry name" value="BIFUNCTIONAL GLUTAMINE SYNTHETASE ADENYLYLTRANSFERASE_ADENYLYL-REMOVING ENZYME"/>
    <property type="match status" value="1"/>
</dbReference>
<dbReference type="GO" id="GO:0000287">
    <property type="term" value="F:magnesium ion binding"/>
    <property type="evidence" value="ECO:0007669"/>
    <property type="project" value="UniProtKB-UniRule"/>
</dbReference>
<evidence type="ECO:0000259" key="8">
    <source>
        <dbReference type="Pfam" id="PF03710"/>
    </source>
</evidence>
<feature type="domain" description="PII-uridylyltransferase/Glutamine-synthetase adenylyltransferase" evidence="9">
    <location>
        <begin position="849"/>
        <end position="984"/>
    </location>
</feature>
<dbReference type="RefSeq" id="WP_014415553.1">
    <property type="nucleotide sequence ID" value="NC_017059.1"/>
</dbReference>
<name>H6SLQ4_PARPM</name>
<dbReference type="GO" id="GO:0005524">
    <property type="term" value="F:ATP binding"/>
    <property type="evidence" value="ECO:0007669"/>
    <property type="project" value="UniProtKB-UniRule"/>
</dbReference>
<dbReference type="GO" id="GO:0016874">
    <property type="term" value="F:ligase activity"/>
    <property type="evidence" value="ECO:0007669"/>
    <property type="project" value="UniProtKB-KW"/>
</dbReference>
<dbReference type="InterPro" id="IPR005190">
    <property type="entry name" value="GlnE_rpt_dom"/>
</dbReference>
<dbReference type="Proteomes" id="UP000033220">
    <property type="component" value="Chromosome DSM 122"/>
</dbReference>
<evidence type="ECO:0000313" key="11">
    <source>
        <dbReference type="Proteomes" id="UP000033220"/>
    </source>
</evidence>
<dbReference type="HAMAP" id="MF_00802">
    <property type="entry name" value="GlnE"/>
    <property type="match status" value="1"/>
</dbReference>
<dbReference type="InterPro" id="IPR013546">
    <property type="entry name" value="PII_UdlTrfase/GS_AdlTrfase"/>
</dbReference>
<gene>
    <name evidence="7" type="primary">glnE</name>
    <name evidence="10" type="ORF">RSPPHO_02293</name>
</gene>
<keyword evidence="6 7" id="KW-0511">Multifunctional enzyme</keyword>
<reference evidence="10 11" key="1">
    <citation type="submission" date="2012-02" db="EMBL/GenBank/DDBJ databases">
        <title>Shotgun genome sequence of Phaeospirillum photometricum DSM 122.</title>
        <authorList>
            <person name="Duquesne K."/>
            <person name="Sturgis J."/>
        </authorList>
    </citation>
    <scope>NUCLEOTIDE SEQUENCE [LARGE SCALE GENOMIC DNA]</scope>
    <source>
        <strain evidence="11">DSM122</strain>
    </source>
</reference>
<dbReference type="STRING" id="1150469.RSPPHO_02293"/>
<feature type="domain" description="PII-uridylyltransferase/Glutamine-synthetase adenylyltransferase" evidence="9">
    <location>
        <begin position="346"/>
        <end position="472"/>
    </location>
</feature>
<comment type="catalytic activity">
    <reaction evidence="7">
        <text>[glutamine synthetase]-L-tyrosine + ATP = [glutamine synthetase]-O(4)-(5'-adenylyl)-L-tyrosine + diphosphate</text>
        <dbReference type="Rhea" id="RHEA:18589"/>
        <dbReference type="Rhea" id="RHEA-COMP:10660"/>
        <dbReference type="Rhea" id="RHEA-COMP:10661"/>
        <dbReference type="ChEBI" id="CHEBI:30616"/>
        <dbReference type="ChEBI" id="CHEBI:33019"/>
        <dbReference type="ChEBI" id="CHEBI:46858"/>
        <dbReference type="ChEBI" id="CHEBI:83624"/>
        <dbReference type="EC" id="2.7.7.42"/>
    </reaction>
</comment>
<evidence type="ECO:0000256" key="7">
    <source>
        <dbReference type="HAMAP-Rule" id="MF_00802"/>
    </source>
</evidence>